<comment type="similarity">
    <text evidence="1">Belongs to the UPF0047 family.</text>
</comment>
<dbReference type="Proteomes" id="UP001139028">
    <property type="component" value="Unassembled WGS sequence"/>
</dbReference>
<organism evidence="2 3">
    <name type="scientific">Microbulbifer okhotskensis</name>
    <dbReference type="NCBI Taxonomy" id="2926617"/>
    <lineage>
        <taxon>Bacteria</taxon>
        <taxon>Pseudomonadati</taxon>
        <taxon>Pseudomonadota</taxon>
        <taxon>Gammaproteobacteria</taxon>
        <taxon>Cellvibrionales</taxon>
        <taxon>Microbulbiferaceae</taxon>
        <taxon>Microbulbifer</taxon>
    </lineage>
</organism>
<reference evidence="2" key="1">
    <citation type="journal article" date="2022" name="Arch. Microbiol.">
        <title>Microbulbifer okhotskensis sp. nov., isolated from a deep bottom sediment of the Okhotsk Sea.</title>
        <authorList>
            <person name="Romanenko L."/>
            <person name="Kurilenko V."/>
            <person name="Otstavnykh N."/>
            <person name="Velansky P."/>
            <person name="Isaeva M."/>
            <person name="Mikhailov V."/>
        </authorList>
    </citation>
    <scope>NUCLEOTIDE SEQUENCE</scope>
    <source>
        <strain evidence="2">OS29</strain>
    </source>
</reference>
<dbReference type="PIRSF" id="PIRSF004681">
    <property type="entry name" value="UCP004681"/>
    <property type="match status" value="1"/>
</dbReference>
<proteinExistence type="inferred from homology"/>
<dbReference type="SUPFAM" id="SSF111038">
    <property type="entry name" value="YjbQ-like"/>
    <property type="match status" value="1"/>
</dbReference>
<dbReference type="PANTHER" id="PTHR30615:SF8">
    <property type="entry name" value="UPF0047 PROTEIN C4A8.02C"/>
    <property type="match status" value="1"/>
</dbReference>
<dbReference type="AlphaFoldDB" id="A0A9X2EL39"/>
<gene>
    <name evidence="2" type="ORF">MO867_07665</name>
</gene>
<accession>A0A9X2EL39</accession>
<evidence type="ECO:0000256" key="1">
    <source>
        <dbReference type="ARBA" id="ARBA00005534"/>
    </source>
</evidence>
<dbReference type="EMBL" id="JALBWM010000023">
    <property type="protein sequence ID" value="MCO1334219.1"/>
    <property type="molecule type" value="Genomic_DNA"/>
</dbReference>
<protein>
    <submittedName>
        <fullName evidence="2">Secondary thiamine-phosphate synthase enzyme YjbQ</fullName>
    </submittedName>
</protein>
<dbReference type="RefSeq" id="WP_252465741.1">
    <property type="nucleotide sequence ID" value="NZ_JALBWM010000023.1"/>
</dbReference>
<dbReference type="InterPro" id="IPR001602">
    <property type="entry name" value="UPF0047_YjbQ-like"/>
</dbReference>
<dbReference type="NCBIfam" id="TIGR00149">
    <property type="entry name" value="TIGR00149_YjbQ"/>
    <property type="match status" value="1"/>
</dbReference>
<dbReference type="Pfam" id="PF01894">
    <property type="entry name" value="YjbQ"/>
    <property type="match status" value="1"/>
</dbReference>
<dbReference type="PANTHER" id="PTHR30615">
    <property type="entry name" value="UNCHARACTERIZED PROTEIN YJBQ-RELATED"/>
    <property type="match status" value="1"/>
</dbReference>
<comment type="caution">
    <text evidence="2">The sequence shown here is derived from an EMBL/GenBank/DDBJ whole genome shotgun (WGS) entry which is preliminary data.</text>
</comment>
<name>A0A9X2EL39_9GAMM</name>
<dbReference type="Gene3D" id="2.60.120.460">
    <property type="entry name" value="YjbQ-like"/>
    <property type="match status" value="1"/>
</dbReference>
<keyword evidence="3" id="KW-1185">Reference proteome</keyword>
<dbReference type="InterPro" id="IPR035917">
    <property type="entry name" value="YjbQ-like_sf"/>
</dbReference>
<evidence type="ECO:0000313" key="3">
    <source>
        <dbReference type="Proteomes" id="UP001139028"/>
    </source>
</evidence>
<evidence type="ECO:0000313" key="2">
    <source>
        <dbReference type="EMBL" id="MCO1334219.1"/>
    </source>
</evidence>
<dbReference type="PROSITE" id="PS01314">
    <property type="entry name" value="UPF0047"/>
    <property type="match status" value="1"/>
</dbReference>
<sequence>MAIGEIKIPVHGQGLHEFTGSVVDWVSELAIDEGLCTLFIQHTSASLLIQENADPSARHDLENWLNRLVPENDPLYTHTLEGPDDMPAHIKCSLTATSLSIPVQKGRLMLGTWQGIYLWEHRHHHGSRHVILHT</sequence>